<keyword evidence="2" id="KW-0812">Transmembrane</keyword>
<feature type="compositionally biased region" description="Basic and acidic residues" evidence="1">
    <location>
        <begin position="194"/>
        <end position="219"/>
    </location>
</feature>
<organism evidence="3 4">
    <name type="scientific">Actinomyces johnsonii</name>
    <dbReference type="NCBI Taxonomy" id="544581"/>
    <lineage>
        <taxon>Bacteria</taxon>
        <taxon>Bacillati</taxon>
        <taxon>Actinomycetota</taxon>
        <taxon>Actinomycetes</taxon>
        <taxon>Actinomycetales</taxon>
        <taxon>Actinomycetaceae</taxon>
        <taxon>Actinomyces</taxon>
    </lineage>
</organism>
<dbReference type="EMBL" id="VICB01000035">
    <property type="protein sequence ID" value="TQD41138.1"/>
    <property type="molecule type" value="Genomic_DNA"/>
</dbReference>
<dbReference type="Proteomes" id="UP000319010">
    <property type="component" value="Unassembled WGS sequence"/>
</dbReference>
<feature type="region of interest" description="Disordered" evidence="1">
    <location>
        <begin position="188"/>
        <end position="226"/>
    </location>
</feature>
<feature type="transmembrane region" description="Helical" evidence="2">
    <location>
        <begin position="82"/>
        <end position="101"/>
    </location>
</feature>
<keyword evidence="2" id="KW-1133">Transmembrane helix</keyword>
<reference evidence="3 4" key="1">
    <citation type="submission" date="2019-06" db="EMBL/GenBank/DDBJ databases">
        <title>Draft genome sequence of Actinomyces johnsonii CCUG 34287T.</title>
        <authorList>
            <person name="Salva-Serra F."/>
            <person name="Cardew S."/>
            <person name="Moore E."/>
        </authorList>
    </citation>
    <scope>NUCLEOTIDE SEQUENCE [LARGE SCALE GENOMIC DNA]</scope>
    <source>
        <strain evidence="3 4">CCUG 34287</strain>
    </source>
</reference>
<protein>
    <submittedName>
        <fullName evidence="3">Uncharacterized protein</fullName>
    </submittedName>
</protein>
<dbReference type="InterPro" id="IPR025608">
    <property type="entry name" value="TcpE"/>
</dbReference>
<gene>
    <name evidence="3" type="ORF">FK256_14115</name>
</gene>
<keyword evidence="2" id="KW-0472">Membrane</keyword>
<proteinExistence type="predicted"/>
<name>A0A507ZZK1_9ACTO</name>
<dbReference type="Pfam" id="PF12648">
    <property type="entry name" value="TcpE"/>
    <property type="match status" value="1"/>
</dbReference>
<evidence type="ECO:0000313" key="3">
    <source>
        <dbReference type="EMBL" id="TQD41138.1"/>
    </source>
</evidence>
<dbReference type="AlphaFoldDB" id="A0A507ZZK1"/>
<feature type="transmembrane region" description="Helical" evidence="2">
    <location>
        <begin position="46"/>
        <end position="70"/>
    </location>
</feature>
<evidence type="ECO:0000313" key="4">
    <source>
        <dbReference type="Proteomes" id="UP000319010"/>
    </source>
</evidence>
<evidence type="ECO:0000256" key="1">
    <source>
        <dbReference type="SAM" id="MobiDB-lite"/>
    </source>
</evidence>
<accession>A0A507ZZK1</accession>
<dbReference type="RefSeq" id="WP_141425189.1">
    <property type="nucleotide sequence ID" value="NZ_JASPFB010000025.1"/>
</dbReference>
<evidence type="ECO:0000256" key="2">
    <source>
        <dbReference type="SAM" id="Phobius"/>
    </source>
</evidence>
<sequence>MAKDEDGDDLMAQGLIGMSYDSVFAIRKRVRKFGDFTIPLRGGLTYAQLGTGLITLVVMFFVYAIVVAPLSAAMRLSPLSNLGLMAFVLFAPPVIVAQRMIAPMPHGKTIGGYLRSLMRFTFDDKVYRRGRPIDTPTIHREGPMRHDWIVWEPAEEFSEEFSTDLLLTRESIERRFTGTVTDLASAQQSVSRQHLADERARAERDAVSEKDDYELRHTDASGVTGL</sequence>
<comment type="caution">
    <text evidence="3">The sequence shown here is derived from an EMBL/GenBank/DDBJ whole genome shotgun (WGS) entry which is preliminary data.</text>
</comment>